<dbReference type="Gene3D" id="1.10.132.100">
    <property type="match status" value="1"/>
</dbReference>
<proteinExistence type="predicted"/>
<dbReference type="EMBL" id="MLCF01000026">
    <property type="protein sequence ID" value="OIV38218.1"/>
    <property type="molecule type" value="Genomic_DNA"/>
</dbReference>
<feature type="region of interest" description="Disordered" evidence="1">
    <location>
        <begin position="230"/>
        <end position="252"/>
    </location>
</feature>
<dbReference type="AlphaFoldDB" id="A0A1J7CEV1"/>
<dbReference type="NCBIfam" id="TIGR02547">
    <property type="entry name" value="casA_cse1"/>
    <property type="match status" value="1"/>
</dbReference>
<dbReference type="CDD" id="cd09729">
    <property type="entry name" value="Cse1_I-E"/>
    <property type="match status" value="1"/>
</dbReference>
<dbReference type="Pfam" id="PF09481">
    <property type="entry name" value="CRISPR_Cse1"/>
    <property type="match status" value="1"/>
</dbReference>
<evidence type="ECO:0000256" key="1">
    <source>
        <dbReference type="SAM" id="MobiDB-lite"/>
    </source>
</evidence>
<dbReference type="Proteomes" id="UP000243342">
    <property type="component" value="Unassembled WGS sequence"/>
</dbReference>
<dbReference type="InterPro" id="IPR013381">
    <property type="entry name" value="CRISPR-assoc_prot_Cse1"/>
</dbReference>
<evidence type="ECO:0000313" key="3">
    <source>
        <dbReference type="Proteomes" id="UP000243342"/>
    </source>
</evidence>
<keyword evidence="3" id="KW-1185">Reference proteome</keyword>
<sequence>MTSDQNPDAASQSGAFDLTARPWLPVQFLDGREAELSLREVFARAEEIRRVAGDVPTQEFALTRLLLAILHDALDGPDELEDWAELWEAAAPFAPVAGYLDAHRDRFDLLHPVTPFFQVADLRTETDEVSRLARIVADVPNNEPLFTMRFPTVARIGFAEAARWVVHAQAYDTSGIKTGVVGDPRAKGGRAYPQGVAWAGALGGVLAEGGTLRETLLLNLIAADSEVVRGGSDDRPSWRRPPTGPAAAKDLAARPTGVRDLYTWQSRRLRLHHDPNGVHGVVLTYGDPLAVQNMQDIEPMTGWRRSQAQEKKLGRPLVYMPREHDPARAAWRGLEALIAPRDHGVQGRGEPERALRPGLVHWLAQLVTNRFLPRDTLIRLRTYGAVYGTQQSVIDEITADAVALAVVLLNADDPRLGQTAVDAVSVAEAAVTSLGHLAADLATAAGAEPEPRQDAARTRGFAALDAPYRRWLGSIRDGDDPQALQAAWQRTARTRLTALAGEIVAAVGPAAWQGRVIEHPGGSSWLDASSADLRFRVRLRKDLPLAAEPASAAAVEAPDTLTPEVPA</sequence>
<dbReference type="RefSeq" id="WP_071655768.1">
    <property type="nucleotide sequence ID" value="NZ_MLCF01000026.1"/>
</dbReference>
<gene>
    <name evidence="2" type="ORF">BIV57_06700</name>
</gene>
<reference evidence="2 3" key="1">
    <citation type="submission" date="2016-10" db="EMBL/GenBank/DDBJ databases">
        <title>Genome sequence of Streptomyces gilvigriseus MUSC 26.</title>
        <authorList>
            <person name="Lee L.-H."/>
            <person name="Ser H.-L."/>
        </authorList>
    </citation>
    <scope>NUCLEOTIDE SEQUENCE [LARGE SCALE GENOMIC DNA]</scope>
    <source>
        <strain evidence="2 3">MUSC 26</strain>
    </source>
</reference>
<dbReference type="STRING" id="1428644.BIV57_06700"/>
<organism evidence="2 3">
    <name type="scientific">Mangrovactinospora gilvigrisea</name>
    <dbReference type="NCBI Taxonomy" id="1428644"/>
    <lineage>
        <taxon>Bacteria</taxon>
        <taxon>Bacillati</taxon>
        <taxon>Actinomycetota</taxon>
        <taxon>Actinomycetes</taxon>
        <taxon>Kitasatosporales</taxon>
        <taxon>Streptomycetaceae</taxon>
        <taxon>Mangrovactinospora</taxon>
    </lineage>
</organism>
<protein>
    <submittedName>
        <fullName evidence="2">Type I-E CRISPR-associated protein Cse1/CasA</fullName>
    </submittedName>
</protein>
<comment type="caution">
    <text evidence="2">The sequence shown here is derived from an EMBL/GenBank/DDBJ whole genome shotgun (WGS) entry which is preliminary data.</text>
</comment>
<accession>A0A1J7CEV1</accession>
<evidence type="ECO:0000313" key="2">
    <source>
        <dbReference type="EMBL" id="OIV38218.1"/>
    </source>
</evidence>
<name>A0A1J7CEV1_9ACTN</name>